<feature type="compositionally biased region" description="Basic and acidic residues" evidence="1">
    <location>
        <begin position="92"/>
        <end position="103"/>
    </location>
</feature>
<sequence>MLARPIAVLIAVLSAVLSAVLIEVLRVGRQRQLQPLRDAVALHQDDLVLQRRQRIALHPFDDQIAQHLGLIAMHEHQAGGQGGQGQVGLRGRGVEEGQARPER</sequence>
<protein>
    <submittedName>
        <fullName evidence="3">Uncharacterized protein</fullName>
    </submittedName>
</protein>
<accession>A0A011P5X0</accession>
<dbReference type="AlphaFoldDB" id="A0A011P5X0"/>
<organism evidence="3 4">
    <name type="scientific">Accumulibacter regalis</name>
    <dbReference type="NCBI Taxonomy" id="522306"/>
    <lineage>
        <taxon>Bacteria</taxon>
        <taxon>Pseudomonadati</taxon>
        <taxon>Pseudomonadota</taxon>
        <taxon>Betaproteobacteria</taxon>
        <taxon>Candidatus Accumulibacter</taxon>
    </lineage>
</organism>
<evidence type="ECO:0000313" key="3">
    <source>
        <dbReference type="EMBL" id="EXI90363.1"/>
    </source>
</evidence>
<comment type="caution">
    <text evidence="3">The sequence shown here is derived from an EMBL/GenBank/DDBJ whole genome shotgun (WGS) entry which is preliminary data.</text>
</comment>
<keyword evidence="4" id="KW-1185">Reference proteome</keyword>
<keyword evidence="2" id="KW-0812">Transmembrane</keyword>
<keyword evidence="2" id="KW-0472">Membrane</keyword>
<dbReference type="EMBL" id="JEMY01000007">
    <property type="protein sequence ID" value="EXI90363.1"/>
    <property type="molecule type" value="Genomic_DNA"/>
</dbReference>
<evidence type="ECO:0000313" key="4">
    <source>
        <dbReference type="Proteomes" id="UP000022141"/>
    </source>
</evidence>
<evidence type="ECO:0000256" key="2">
    <source>
        <dbReference type="SAM" id="Phobius"/>
    </source>
</evidence>
<name>A0A011P5X0_ACCRE</name>
<reference evidence="3" key="1">
    <citation type="submission" date="2014-02" db="EMBL/GenBank/DDBJ databases">
        <title>Expanding our view of genomic diversity in Candidatus Accumulibacter clades.</title>
        <authorList>
            <person name="Skennerton C.T."/>
            <person name="Barr J.J."/>
            <person name="Slater F.R."/>
            <person name="Bond P.L."/>
            <person name="Tyson G.W."/>
        </authorList>
    </citation>
    <scope>NUCLEOTIDE SEQUENCE [LARGE SCALE GENOMIC DNA]</scope>
</reference>
<feature type="transmembrane region" description="Helical" evidence="2">
    <location>
        <begin position="6"/>
        <end position="25"/>
    </location>
</feature>
<evidence type="ECO:0000256" key="1">
    <source>
        <dbReference type="SAM" id="MobiDB-lite"/>
    </source>
</evidence>
<proteinExistence type="predicted"/>
<feature type="compositionally biased region" description="Gly residues" evidence="1">
    <location>
        <begin position="79"/>
        <end position="91"/>
    </location>
</feature>
<gene>
    <name evidence="3" type="ORF">AW11_00876</name>
</gene>
<feature type="region of interest" description="Disordered" evidence="1">
    <location>
        <begin position="78"/>
        <end position="103"/>
    </location>
</feature>
<keyword evidence="2" id="KW-1133">Transmembrane helix</keyword>
<dbReference type="Proteomes" id="UP000022141">
    <property type="component" value="Unassembled WGS sequence"/>
</dbReference>